<proteinExistence type="predicted"/>
<dbReference type="SUPFAM" id="SSF52266">
    <property type="entry name" value="SGNH hydrolase"/>
    <property type="match status" value="1"/>
</dbReference>
<dbReference type="EMBL" id="QLMC01000008">
    <property type="protein sequence ID" value="RAJ92292.1"/>
    <property type="molecule type" value="Genomic_DNA"/>
</dbReference>
<dbReference type="PROSITE" id="PS51257">
    <property type="entry name" value="PROKAR_LIPOPROTEIN"/>
    <property type="match status" value="1"/>
</dbReference>
<accession>A0A327WP42</accession>
<evidence type="ECO:0000259" key="2">
    <source>
        <dbReference type="Pfam" id="PF13472"/>
    </source>
</evidence>
<keyword evidence="1" id="KW-0472">Membrane</keyword>
<feature type="domain" description="SGNH hydrolase-type esterase" evidence="2">
    <location>
        <begin position="54"/>
        <end position="223"/>
    </location>
</feature>
<dbReference type="InterPro" id="IPR036514">
    <property type="entry name" value="SGNH_hydro_sf"/>
</dbReference>
<protein>
    <submittedName>
        <fullName evidence="3">Lysophospholipase L1-like esterase</fullName>
    </submittedName>
</protein>
<dbReference type="Pfam" id="PF13472">
    <property type="entry name" value="Lipase_GDSL_2"/>
    <property type="match status" value="1"/>
</dbReference>
<dbReference type="AlphaFoldDB" id="A0A327WP42"/>
<evidence type="ECO:0000313" key="3">
    <source>
        <dbReference type="EMBL" id="RAJ92292.1"/>
    </source>
</evidence>
<evidence type="ECO:0000313" key="4">
    <source>
        <dbReference type="Proteomes" id="UP000248790"/>
    </source>
</evidence>
<dbReference type="Gene3D" id="3.40.50.1110">
    <property type="entry name" value="SGNH hydrolase"/>
    <property type="match status" value="1"/>
</dbReference>
<dbReference type="Proteomes" id="UP000248790">
    <property type="component" value="Unassembled WGS sequence"/>
</dbReference>
<gene>
    <name evidence="3" type="ORF">LX87_05261</name>
</gene>
<dbReference type="GO" id="GO:0016788">
    <property type="term" value="F:hydrolase activity, acting on ester bonds"/>
    <property type="evidence" value="ECO:0007669"/>
    <property type="project" value="UniProtKB-ARBA"/>
</dbReference>
<keyword evidence="1" id="KW-0812">Transmembrane</keyword>
<organism evidence="3 4">
    <name type="scientific">Larkinella arboricola</name>
    <dbReference type="NCBI Taxonomy" id="643671"/>
    <lineage>
        <taxon>Bacteria</taxon>
        <taxon>Pseudomonadati</taxon>
        <taxon>Bacteroidota</taxon>
        <taxon>Cytophagia</taxon>
        <taxon>Cytophagales</taxon>
        <taxon>Spirosomataceae</taxon>
        <taxon>Larkinella</taxon>
    </lineage>
</organism>
<keyword evidence="4" id="KW-1185">Reference proteome</keyword>
<reference evidence="3 4" key="1">
    <citation type="submission" date="2018-06" db="EMBL/GenBank/DDBJ databases">
        <title>Genomic Encyclopedia of Archaeal and Bacterial Type Strains, Phase II (KMG-II): from individual species to whole genera.</title>
        <authorList>
            <person name="Goeker M."/>
        </authorList>
    </citation>
    <scope>NUCLEOTIDE SEQUENCE [LARGE SCALE GENOMIC DNA]</scope>
    <source>
        <strain evidence="3 4">DSM 21851</strain>
    </source>
</reference>
<keyword evidence="1" id="KW-1133">Transmembrane helix</keyword>
<name>A0A327WP42_LARAB</name>
<dbReference type="OrthoDB" id="928470at2"/>
<dbReference type="InterPro" id="IPR013830">
    <property type="entry name" value="SGNH_hydro"/>
</dbReference>
<feature type="transmembrane region" description="Helical" evidence="1">
    <location>
        <begin position="12"/>
        <end position="32"/>
    </location>
</feature>
<comment type="caution">
    <text evidence="3">The sequence shown here is derived from an EMBL/GenBank/DDBJ whole genome shotgun (WGS) entry which is preliminary data.</text>
</comment>
<evidence type="ECO:0000256" key="1">
    <source>
        <dbReference type="SAM" id="Phobius"/>
    </source>
</evidence>
<sequence>MIRLRQITKRKTAFISFFLTRLSVLLLMYTAGSCKSGNEVAPDDSRSEYIVGWGDSLTEGSPSTSTYLDELEKLTGTTYKYINKGISGQTSSQVTERMLADKEKHSYNTIIWVGRNNLLHPEQIKADIASMVAALGHDRYLVLGMINGDFDENEQVFTQRHQSIMKLNGDLYKTYGDHYVNIHAYLLSQYDPAQMQDIVDHTYDIVPSSLRVDELHLNQKGNQKVAERILQSISVLTHQ</sequence>
<dbReference type="RefSeq" id="WP_111631257.1">
    <property type="nucleotide sequence ID" value="NZ_QLMC01000008.1"/>
</dbReference>